<gene>
    <name evidence="1" type="ORF">XM38_035870</name>
</gene>
<evidence type="ECO:0000313" key="2">
    <source>
        <dbReference type="Proteomes" id="UP000191901"/>
    </source>
</evidence>
<sequence length="125" mass="13819">MSNPNLFVCQSCNDAAHKRMKPSQGAQLLEQLNTLQSQDSPITIQPVDCLWMCSRACVVSVSAPNRPTYLFTDLPLAESAEALLWFGKLYHDSDDDDVPWKQFPEVLQASGIAKISPVPPSGDER</sequence>
<evidence type="ECO:0008006" key="3">
    <source>
        <dbReference type="Google" id="ProtNLM"/>
    </source>
</evidence>
<dbReference type="KEGG" id="hhg:XM38_035870"/>
<reference evidence="1 2" key="1">
    <citation type="journal article" date="2016" name="Biochim. Biophys. Acta">
        <title>Characterization of red-shifted phycobilisomes isolated from the chlorophyll f-containing cyanobacterium Halomicronema hongdechloris.</title>
        <authorList>
            <person name="Li Y."/>
            <person name="Lin Y."/>
            <person name="Garvey C.J."/>
            <person name="Birch D."/>
            <person name="Corkery R.W."/>
            <person name="Loughlin P.C."/>
            <person name="Scheer H."/>
            <person name="Willows R.D."/>
            <person name="Chen M."/>
        </authorList>
    </citation>
    <scope>NUCLEOTIDE SEQUENCE [LARGE SCALE GENOMIC DNA]</scope>
    <source>
        <strain evidence="1 2">C2206</strain>
    </source>
</reference>
<proteinExistence type="predicted"/>
<name>A0A1Z3HQN5_9CYAN</name>
<dbReference type="RefSeq" id="WP_088430510.1">
    <property type="nucleotide sequence ID" value="NZ_CP021983.2"/>
</dbReference>
<dbReference type="EMBL" id="CP021983">
    <property type="protein sequence ID" value="ASC72629.1"/>
    <property type="molecule type" value="Genomic_DNA"/>
</dbReference>
<dbReference type="STRING" id="1641165.XM38_16295"/>
<evidence type="ECO:0000313" key="1">
    <source>
        <dbReference type="EMBL" id="ASC72629.1"/>
    </source>
</evidence>
<dbReference type="OrthoDB" id="424426at2"/>
<dbReference type="Proteomes" id="UP000191901">
    <property type="component" value="Chromosome"/>
</dbReference>
<dbReference type="Pfam" id="PF07845">
    <property type="entry name" value="DUF1636"/>
    <property type="match status" value="1"/>
</dbReference>
<dbReference type="AlphaFoldDB" id="A0A1Z3HQN5"/>
<organism evidence="1 2">
    <name type="scientific">Halomicronema hongdechloris C2206</name>
    <dbReference type="NCBI Taxonomy" id="1641165"/>
    <lineage>
        <taxon>Bacteria</taxon>
        <taxon>Bacillati</taxon>
        <taxon>Cyanobacteriota</taxon>
        <taxon>Cyanophyceae</taxon>
        <taxon>Nodosilineales</taxon>
        <taxon>Nodosilineaceae</taxon>
        <taxon>Halomicronema</taxon>
    </lineage>
</organism>
<keyword evidence="2" id="KW-1185">Reference proteome</keyword>
<dbReference type="InterPro" id="IPR012863">
    <property type="entry name" value="DUF1636"/>
</dbReference>
<protein>
    <recommendedName>
        <fullName evidence="3">Metal-binding protein</fullName>
    </recommendedName>
</protein>
<accession>A0A1Z3HQN5</accession>